<dbReference type="EMBL" id="JALPRX010000018">
    <property type="protein sequence ID" value="MCK8783811.1"/>
    <property type="molecule type" value="Genomic_DNA"/>
</dbReference>
<dbReference type="SUPFAM" id="SSF53850">
    <property type="entry name" value="Periplasmic binding protein-like II"/>
    <property type="match status" value="1"/>
</dbReference>
<name>A0A9X1YC41_9PROT</name>
<dbReference type="Gene3D" id="3.40.190.150">
    <property type="entry name" value="Bordetella uptake gene, domain 1"/>
    <property type="match status" value="1"/>
</dbReference>
<protein>
    <submittedName>
        <fullName evidence="3">Tripartite tricarboxylate transporter substrate binding protein</fullName>
    </submittedName>
</protein>
<dbReference type="CDD" id="cd07012">
    <property type="entry name" value="PBP2_Bug_TTT"/>
    <property type="match status" value="1"/>
</dbReference>
<reference evidence="3" key="1">
    <citation type="submission" date="2022-04" db="EMBL/GenBank/DDBJ databases">
        <title>Roseomonas acroporae sp. nov., isolated from coral Acropora digitifera.</title>
        <authorList>
            <person name="Sun H."/>
        </authorList>
    </citation>
    <scope>NUCLEOTIDE SEQUENCE</scope>
    <source>
        <strain evidence="3">NAR14</strain>
    </source>
</reference>
<dbReference type="AlphaFoldDB" id="A0A9X1YC41"/>
<keyword evidence="4" id="KW-1185">Reference proteome</keyword>
<accession>A0A9X1YC41</accession>
<comment type="similarity">
    <text evidence="1">Belongs to the UPF0065 (bug) family.</text>
</comment>
<dbReference type="InterPro" id="IPR005064">
    <property type="entry name" value="BUG"/>
</dbReference>
<dbReference type="InterPro" id="IPR006311">
    <property type="entry name" value="TAT_signal"/>
</dbReference>
<feature type="signal peptide" evidence="2">
    <location>
        <begin position="1"/>
        <end position="27"/>
    </location>
</feature>
<dbReference type="Proteomes" id="UP001139516">
    <property type="component" value="Unassembled WGS sequence"/>
</dbReference>
<organism evidence="3 4">
    <name type="scientific">Roseomonas acroporae</name>
    <dbReference type="NCBI Taxonomy" id="2937791"/>
    <lineage>
        <taxon>Bacteria</taxon>
        <taxon>Pseudomonadati</taxon>
        <taxon>Pseudomonadota</taxon>
        <taxon>Alphaproteobacteria</taxon>
        <taxon>Acetobacterales</taxon>
        <taxon>Roseomonadaceae</taxon>
        <taxon>Roseomonas</taxon>
    </lineage>
</organism>
<dbReference type="PANTHER" id="PTHR42928">
    <property type="entry name" value="TRICARBOXYLATE-BINDING PROTEIN"/>
    <property type="match status" value="1"/>
</dbReference>
<dbReference type="Pfam" id="PF03401">
    <property type="entry name" value="TctC"/>
    <property type="match status" value="1"/>
</dbReference>
<dbReference type="PROSITE" id="PS51318">
    <property type="entry name" value="TAT"/>
    <property type="match status" value="1"/>
</dbReference>
<gene>
    <name evidence="3" type="ORF">M0638_05375</name>
</gene>
<dbReference type="RefSeq" id="WP_248665936.1">
    <property type="nucleotide sequence ID" value="NZ_JALPRX010000018.1"/>
</dbReference>
<evidence type="ECO:0000313" key="3">
    <source>
        <dbReference type="EMBL" id="MCK8783811.1"/>
    </source>
</evidence>
<dbReference type="Gene3D" id="3.40.190.10">
    <property type="entry name" value="Periplasmic binding protein-like II"/>
    <property type="match status" value="1"/>
</dbReference>
<sequence>MLNRRAVLGAPLALAAGRALLPSPALAQAAYPTRPVRLIVPYAPGGAVDITGRQIAERLTPTLGQNVIVENRGGAGGNLGADAVAKAAKDGYTILLSSASIQCANKFLYRTSMPFDPIRDFAPLTRVTTGTILLMVNGTRPWKSFGELIEAARKDPGKLTMGSSGTGTISHLAIEKVKKVAGVDITHIPYRGGGPAFADLLAGTIDMCFDVIPAAMPHIRSGAFRPLAVGSAERLTYVPELVDVPGMNELLPGAGIDFQSWYAMDAPAGTPPEVVRVLHDALVKVVGTPEFRARFEPTGMTTIWDETPDAYGRYKREQEKVWQDLVAVSGATLD</sequence>
<evidence type="ECO:0000313" key="4">
    <source>
        <dbReference type="Proteomes" id="UP001139516"/>
    </source>
</evidence>
<proteinExistence type="inferred from homology"/>
<comment type="caution">
    <text evidence="3">The sequence shown here is derived from an EMBL/GenBank/DDBJ whole genome shotgun (WGS) entry which is preliminary data.</text>
</comment>
<dbReference type="PANTHER" id="PTHR42928:SF5">
    <property type="entry name" value="BLR1237 PROTEIN"/>
    <property type="match status" value="1"/>
</dbReference>
<feature type="chain" id="PRO_5040745281" evidence="2">
    <location>
        <begin position="28"/>
        <end position="334"/>
    </location>
</feature>
<dbReference type="PIRSF" id="PIRSF017082">
    <property type="entry name" value="YflP"/>
    <property type="match status" value="1"/>
</dbReference>
<evidence type="ECO:0000256" key="1">
    <source>
        <dbReference type="ARBA" id="ARBA00006987"/>
    </source>
</evidence>
<dbReference type="InterPro" id="IPR042100">
    <property type="entry name" value="Bug_dom1"/>
</dbReference>
<evidence type="ECO:0000256" key="2">
    <source>
        <dbReference type="SAM" id="SignalP"/>
    </source>
</evidence>
<keyword evidence="2" id="KW-0732">Signal</keyword>